<evidence type="ECO:0000256" key="2">
    <source>
        <dbReference type="ARBA" id="ARBA00022561"/>
    </source>
</evidence>
<dbReference type="InterPro" id="IPR001337">
    <property type="entry name" value="TMV-like_coat"/>
</dbReference>
<dbReference type="GO" id="GO:0005198">
    <property type="term" value="F:structural molecule activity"/>
    <property type="evidence" value="ECO:0007669"/>
    <property type="project" value="InterPro"/>
</dbReference>
<dbReference type="GeneID" id="956367"/>
<accession>Q9JGJ4</accession>
<dbReference type="GO" id="GO:0019028">
    <property type="term" value="C:viral capsid"/>
    <property type="evidence" value="ECO:0007669"/>
    <property type="project" value="UniProtKB-KW"/>
</dbReference>
<protein>
    <submittedName>
        <fullName evidence="5">Capsid protein</fullName>
    </submittedName>
</protein>
<dbReference type="Pfam" id="PF00721">
    <property type="entry name" value="TMV_coat"/>
    <property type="match status" value="1"/>
</dbReference>
<evidence type="ECO:0000313" key="6">
    <source>
        <dbReference type="Proteomes" id="UP000203686"/>
    </source>
</evidence>
<evidence type="ECO:0000256" key="1">
    <source>
        <dbReference type="ARBA" id="ARBA00004328"/>
    </source>
</evidence>
<dbReference type="OrthoDB" id="4035at10239"/>
<evidence type="ECO:0000256" key="3">
    <source>
        <dbReference type="ARBA" id="ARBA00022844"/>
    </source>
</evidence>
<dbReference type="Proteomes" id="UP000203686">
    <property type="component" value="Genome"/>
</dbReference>
<evidence type="ECO:0000256" key="4">
    <source>
        <dbReference type="SAM" id="MobiDB-lite"/>
    </source>
</evidence>
<evidence type="ECO:0000313" key="5">
    <source>
        <dbReference type="EMBL" id="BAA94805.1"/>
    </source>
</evidence>
<dbReference type="InterPro" id="IPR036417">
    <property type="entry name" value="TMV-like_coat_sf"/>
</dbReference>
<dbReference type="RefSeq" id="NP_659022.1">
    <property type="nucleotide sequence ID" value="NC_004015.1"/>
</dbReference>
<dbReference type="EMBL" id="AB033692">
    <property type="protein sequence ID" value="BAA94805.1"/>
    <property type="molecule type" value="Genomic_RNA"/>
</dbReference>
<comment type="subcellular location">
    <subcellularLocation>
        <location evidence="1">Virion</location>
    </subcellularLocation>
</comment>
<proteinExistence type="predicted"/>
<organism evidence="5 6">
    <name type="scientific">Sorghum chlorotic spot virus</name>
    <dbReference type="NCBI Taxonomy" id="107804"/>
    <lineage>
        <taxon>Viruses</taxon>
        <taxon>Riboviria</taxon>
        <taxon>Orthornavirae</taxon>
        <taxon>Kitrinoviricota</taxon>
        <taxon>Alsuviricetes</taxon>
        <taxon>Martellivirales</taxon>
        <taxon>Virgaviridae</taxon>
        <taxon>Furovirus</taxon>
        <taxon>Furovirus sorghi</taxon>
    </lineage>
</organism>
<dbReference type="KEGG" id="vg:956367"/>
<dbReference type="Gene3D" id="1.20.120.70">
    <property type="entry name" value="Tobacco mosaic virus-like, coat protein"/>
    <property type="match status" value="1"/>
</dbReference>
<keyword evidence="3" id="KW-0946">Virion</keyword>
<feature type="region of interest" description="Disordered" evidence="4">
    <location>
        <begin position="110"/>
        <end position="129"/>
    </location>
</feature>
<keyword evidence="6" id="KW-1185">Reference proteome</keyword>
<gene>
    <name evidence="5" type="primary">CP</name>
</gene>
<keyword evidence="2" id="KW-0167">Capsid protein</keyword>
<reference evidence="5 6" key="1">
    <citation type="journal article" date="2000" name="Virology">
        <title>Similarity and divergence among viruses in the genus Furovirus.</title>
        <authorList>
            <person name="Shirako Y."/>
            <person name="Suzuki N."/>
            <person name="French R.C."/>
        </authorList>
    </citation>
    <scope>NUCLEOTIDE SEQUENCE [LARGE SCALE GENOMIC DNA]</scope>
</reference>
<name>Q9JGJ4_9VIRU</name>
<sequence>MAVEAGYDTWNAEINRIAVRHAFIRYNTLLATVQDWTKTRTSLVAHVGTVLAALSTLGTRDFFSRKKRFAFAEADGDIIFCDLSDEGTQQAMNRLKTVLMAVKGEGLKARNAGRASGTGTQAQETEDTSGNDTALAIANALVEFQTHIDSDLFLKNHCFTQDQFEARYNLKWSGK</sequence>